<accession>A0ABU5ICA8</accession>
<dbReference type="Proteomes" id="UP001293718">
    <property type="component" value="Unassembled WGS sequence"/>
</dbReference>
<name>A0ABU5ICA8_9BURK</name>
<evidence type="ECO:0000313" key="1">
    <source>
        <dbReference type="EMBL" id="MDZ5456577.1"/>
    </source>
</evidence>
<dbReference type="RefSeq" id="WP_322465090.1">
    <property type="nucleotide sequence ID" value="NZ_JAXOJX010000009.1"/>
</dbReference>
<organism evidence="1 2">
    <name type="scientific">Azohydromonas lata</name>
    <dbReference type="NCBI Taxonomy" id="45677"/>
    <lineage>
        <taxon>Bacteria</taxon>
        <taxon>Pseudomonadati</taxon>
        <taxon>Pseudomonadota</taxon>
        <taxon>Betaproteobacteria</taxon>
        <taxon>Burkholderiales</taxon>
        <taxon>Sphaerotilaceae</taxon>
        <taxon>Azohydromonas</taxon>
    </lineage>
</organism>
<protein>
    <submittedName>
        <fullName evidence="1">Uncharacterized protein</fullName>
    </submittedName>
</protein>
<evidence type="ECO:0000313" key="2">
    <source>
        <dbReference type="Proteomes" id="UP001293718"/>
    </source>
</evidence>
<gene>
    <name evidence="1" type="ORF">SM757_08305</name>
</gene>
<proteinExistence type="predicted"/>
<dbReference type="EMBL" id="JAXOJX010000009">
    <property type="protein sequence ID" value="MDZ5456577.1"/>
    <property type="molecule type" value="Genomic_DNA"/>
</dbReference>
<keyword evidence="2" id="KW-1185">Reference proteome</keyword>
<comment type="caution">
    <text evidence="1">The sequence shown here is derived from an EMBL/GenBank/DDBJ whole genome shotgun (WGS) entry which is preliminary data.</text>
</comment>
<sequence length="78" mass="8532">MPGSARRGRQAAAWNIGTGKYQYRTGIQEIALKFARTTVYGHGSPGESIDLGYVLRHRIPLLKLPTLPAENTPLIIDG</sequence>
<reference evidence="1 2" key="1">
    <citation type="submission" date="2023-11" db="EMBL/GenBank/DDBJ databases">
        <title>Draft genome of Azohydromonas lata strain H1 (DSM1123), a polyhydroxyalkanoate producer.</title>
        <authorList>
            <person name="Traversa D."/>
            <person name="D'Addabbo P."/>
            <person name="Pazzani C."/>
            <person name="Manzari C."/>
            <person name="Chiara M."/>
            <person name="Scrascia M."/>
        </authorList>
    </citation>
    <scope>NUCLEOTIDE SEQUENCE [LARGE SCALE GENOMIC DNA]</scope>
    <source>
        <strain evidence="1 2">H1</strain>
    </source>
</reference>